<dbReference type="STRING" id="501024.RTCCBAU85039_6768"/>
<dbReference type="AlphaFoldDB" id="A0A1H8WZQ2"/>
<dbReference type="InterPro" id="IPR036271">
    <property type="entry name" value="Tet_transcr_reg_TetR-rel_C_sf"/>
</dbReference>
<evidence type="ECO:0000259" key="5">
    <source>
        <dbReference type="PROSITE" id="PS50977"/>
    </source>
</evidence>
<dbReference type="InterPro" id="IPR050109">
    <property type="entry name" value="HTH-type_TetR-like_transc_reg"/>
</dbReference>
<sequence length="218" mass="24403">MALASAKLGADLEPAGEWMARRPRRKAEETREDILSMAELLFRQRGFVAVSIADIAASLGMSPANVFKHFRSKTALVDAIAERHLGDVADRFATFGDELPPNEQLLRFVLRLLDSHLQDIQQNPYIFEMVLMTVQAKLEAGNRYRERIVQKLDEIIREGIAKGRYHCNSPEDAANTVADVLASVLHPVLIARDDKDTLVHRARQIVIFVDAALQNCAC</sequence>
<reference evidence="6" key="1">
    <citation type="submission" date="2016-10" db="EMBL/GenBank/DDBJ databases">
        <authorList>
            <person name="de Groot N.N."/>
        </authorList>
    </citation>
    <scope>NUCLEOTIDE SEQUENCE [LARGE SCALE GENOMIC DNA]</scope>
    <source>
        <strain evidence="6">CCBAU85039</strain>
    </source>
</reference>
<evidence type="ECO:0000256" key="3">
    <source>
        <dbReference type="ARBA" id="ARBA00023163"/>
    </source>
</evidence>
<feature type="DNA-binding region" description="H-T-H motif" evidence="4">
    <location>
        <begin position="51"/>
        <end position="70"/>
    </location>
</feature>
<dbReference type="Pfam" id="PF00440">
    <property type="entry name" value="TetR_N"/>
    <property type="match status" value="1"/>
</dbReference>
<keyword evidence="9" id="KW-1185">Reference proteome</keyword>
<evidence type="ECO:0000256" key="4">
    <source>
        <dbReference type="PROSITE-ProRule" id="PRU00335"/>
    </source>
</evidence>
<dbReference type="GO" id="GO:0000976">
    <property type="term" value="F:transcription cis-regulatory region binding"/>
    <property type="evidence" value="ECO:0007669"/>
    <property type="project" value="TreeGrafter"/>
</dbReference>
<feature type="domain" description="HTH tetR-type" evidence="5">
    <location>
        <begin position="28"/>
        <end position="88"/>
    </location>
</feature>
<organism evidence="6 8">
    <name type="scientific">Rhizobium tibeticum</name>
    <dbReference type="NCBI Taxonomy" id="501024"/>
    <lineage>
        <taxon>Bacteria</taxon>
        <taxon>Pseudomonadati</taxon>
        <taxon>Pseudomonadota</taxon>
        <taxon>Alphaproteobacteria</taxon>
        <taxon>Hyphomicrobiales</taxon>
        <taxon>Rhizobiaceae</taxon>
        <taxon>Rhizobium/Agrobacterium group</taxon>
        <taxon>Rhizobium</taxon>
    </lineage>
</organism>
<dbReference type="PRINTS" id="PR00455">
    <property type="entry name" value="HTHTETR"/>
</dbReference>
<evidence type="ECO:0000313" key="6">
    <source>
        <dbReference type="EMBL" id="SEI21952.1"/>
    </source>
</evidence>
<dbReference type="PROSITE" id="PS50977">
    <property type="entry name" value="HTH_TETR_2"/>
    <property type="match status" value="1"/>
</dbReference>
<dbReference type="Proteomes" id="UP000183063">
    <property type="component" value="Unassembled WGS sequence"/>
</dbReference>
<gene>
    <name evidence="6" type="primary">acrR_2</name>
    <name evidence="6" type="ORF">RTCCBAU85039_6768</name>
    <name evidence="7" type="ORF">SAMN05216228_10875</name>
</gene>
<evidence type="ECO:0000313" key="9">
    <source>
        <dbReference type="Proteomes" id="UP000198939"/>
    </source>
</evidence>
<dbReference type="InterPro" id="IPR001647">
    <property type="entry name" value="HTH_TetR"/>
</dbReference>
<protein>
    <submittedName>
        <fullName evidence="6">Potential acrAB operon repressor</fullName>
    </submittedName>
    <submittedName>
        <fullName evidence="7">Transcriptional regulator, TetR family</fullName>
    </submittedName>
</protein>
<dbReference type="Pfam" id="PF17935">
    <property type="entry name" value="TetR_C_27"/>
    <property type="match status" value="1"/>
</dbReference>
<keyword evidence="3" id="KW-0804">Transcription</keyword>
<keyword evidence="2 4" id="KW-0238">DNA-binding</keyword>
<dbReference type="PANTHER" id="PTHR30055">
    <property type="entry name" value="HTH-TYPE TRANSCRIPTIONAL REGULATOR RUTR"/>
    <property type="match status" value="1"/>
</dbReference>
<evidence type="ECO:0000313" key="7">
    <source>
        <dbReference type="EMBL" id="SEP32953.1"/>
    </source>
</evidence>
<evidence type="ECO:0000313" key="8">
    <source>
        <dbReference type="Proteomes" id="UP000183063"/>
    </source>
</evidence>
<keyword evidence="1" id="KW-0805">Transcription regulation</keyword>
<reference evidence="7 9" key="3">
    <citation type="submission" date="2016-10" db="EMBL/GenBank/DDBJ databases">
        <authorList>
            <person name="Varghese N."/>
            <person name="Submissions S."/>
        </authorList>
    </citation>
    <scope>NUCLEOTIDE SEQUENCE [LARGE SCALE GENOMIC DNA]</scope>
    <source>
        <strain evidence="7 9">CGMCC 1.7071</strain>
    </source>
</reference>
<dbReference type="PANTHER" id="PTHR30055:SF151">
    <property type="entry name" value="TRANSCRIPTIONAL REGULATORY PROTEIN"/>
    <property type="match status" value="1"/>
</dbReference>
<name>A0A1H8WZQ2_9HYPH</name>
<dbReference type="InterPro" id="IPR041478">
    <property type="entry name" value="TetR_C_27"/>
</dbReference>
<dbReference type="EMBL" id="FOCV01000087">
    <property type="protein sequence ID" value="SEP32953.1"/>
    <property type="molecule type" value="Genomic_DNA"/>
</dbReference>
<dbReference type="Proteomes" id="UP000198939">
    <property type="component" value="Unassembled WGS sequence"/>
</dbReference>
<dbReference type="InterPro" id="IPR009057">
    <property type="entry name" value="Homeodomain-like_sf"/>
</dbReference>
<accession>A0A1H8WZQ2</accession>
<dbReference type="EMBL" id="FNXB01000101">
    <property type="protein sequence ID" value="SEI21952.1"/>
    <property type="molecule type" value="Genomic_DNA"/>
</dbReference>
<dbReference type="SUPFAM" id="SSF48498">
    <property type="entry name" value="Tetracyclin repressor-like, C-terminal domain"/>
    <property type="match status" value="1"/>
</dbReference>
<reference evidence="8" key="2">
    <citation type="submission" date="2016-10" db="EMBL/GenBank/DDBJ databases">
        <authorList>
            <person name="Wibberg D."/>
        </authorList>
    </citation>
    <scope>NUCLEOTIDE SEQUENCE [LARGE SCALE GENOMIC DNA]</scope>
</reference>
<evidence type="ECO:0000256" key="1">
    <source>
        <dbReference type="ARBA" id="ARBA00023015"/>
    </source>
</evidence>
<proteinExistence type="predicted"/>
<evidence type="ECO:0000256" key="2">
    <source>
        <dbReference type="ARBA" id="ARBA00023125"/>
    </source>
</evidence>
<dbReference type="SUPFAM" id="SSF46689">
    <property type="entry name" value="Homeodomain-like"/>
    <property type="match status" value="1"/>
</dbReference>
<dbReference type="GO" id="GO:0003700">
    <property type="term" value="F:DNA-binding transcription factor activity"/>
    <property type="evidence" value="ECO:0007669"/>
    <property type="project" value="TreeGrafter"/>
</dbReference>
<dbReference type="Gene3D" id="1.10.357.10">
    <property type="entry name" value="Tetracycline Repressor, domain 2"/>
    <property type="match status" value="1"/>
</dbReference>